<name>A0A814AL63_9BILA</name>
<dbReference type="EMBL" id="CAJNOC010002129">
    <property type="protein sequence ID" value="CAF0914339.1"/>
    <property type="molecule type" value="Genomic_DNA"/>
</dbReference>
<dbReference type="CDD" id="cd00303">
    <property type="entry name" value="retropepsin_like"/>
    <property type="match status" value="1"/>
</dbReference>
<evidence type="ECO:0000313" key="2">
    <source>
        <dbReference type="Proteomes" id="UP000663879"/>
    </source>
</evidence>
<evidence type="ECO:0000313" key="1">
    <source>
        <dbReference type="EMBL" id="CAF0914339.1"/>
    </source>
</evidence>
<reference evidence="1" key="1">
    <citation type="submission" date="2021-02" db="EMBL/GenBank/DDBJ databases">
        <authorList>
            <person name="Nowell W R."/>
        </authorList>
    </citation>
    <scope>NUCLEOTIDE SEQUENCE</scope>
    <source>
        <strain evidence="1">Ploen Becks lab</strain>
    </source>
</reference>
<sequence>MTDIKNNIQILRNNLKIRTANGNIIHISGITKPLEVNISGTFSHMEFLVFDHDNQDILLGLDWFYKTGSGIYPSDGILDFKNSTLIQNESIIENPEQNIIIGIFHSDVELNKDFYWDMSFN</sequence>
<dbReference type="Proteomes" id="UP000663879">
    <property type="component" value="Unassembled WGS sequence"/>
</dbReference>
<accession>A0A814AL63</accession>
<dbReference type="InterPro" id="IPR021109">
    <property type="entry name" value="Peptidase_aspartic_dom_sf"/>
</dbReference>
<dbReference type="Pfam" id="PF08284">
    <property type="entry name" value="RVP_2"/>
    <property type="match status" value="1"/>
</dbReference>
<dbReference type="OrthoDB" id="10160711at2759"/>
<comment type="caution">
    <text evidence="1">The sequence shown here is derived from an EMBL/GenBank/DDBJ whole genome shotgun (WGS) entry which is preliminary data.</text>
</comment>
<keyword evidence="2" id="KW-1185">Reference proteome</keyword>
<organism evidence="1 2">
    <name type="scientific">Brachionus calyciflorus</name>
    <dbReference type="NCBI Taxonomy" id="104777"/>
    <lineage>
        <taxon>Eukaryota</taxon>
        <taxon>Metazoa</taxon>
        <taxon>Spiralia</taxon>
        <taxon>Gnathifera</taxon>
        <taxon>Rotifera</taxon>
        <taxon>Eurotatoria</taxon>
        <taxon>Monogononta</taxon>
        <taxon>Pseudotrocha</taxon>
        <taxon>Ploima</taxon>
        <taxon>Brachionidae</taxon>
        <taxon>Brachionus</taxon>
    </lineage>
</organism>
<protein>
    <submittedName>
        <fullName evidence="1">Uncharacterized protein</fullName>
    </submittedName>
</protein>
<proteinExistence type="predicted"/>
<gene>
    <name evidence="1" type="ORF">OXX778_LOCUS12067</name>
</gene>
<dbReference type="Gene3D" id="2.40.70.10">
    <property type="entry name" value="Acid Proteases"/>
    <property type="match status" value="1"/>
</dbReference>
<dbReference type="AlphaFoldDB" id="A0A814AL63"/>